<dbReference type="GO" id="GO:0016926">
    <property type="term" value="P:protein desumoylation"/>
    <property type="evidence" value="ECO:0007669"/>
    <property type="project" value="UniProtKB-ARBA"/>
</dbReference>
<keyword evidence="4" id="KW-0788">Thiol protease</keyword>
<dbReference type="WBParaSite" id="jg14183">
    <property type="protein sequence ID" value="jg14183"/>
    <property type="gene ID" value="jg14183"/>
</dbReference>
<dbReference type="PANTHER" id="PTHR46915:SF2">
    <property type="entry name" value="UBIQUITIN-LIKE PROTEASE 4"/>
    <property type="match status" value="1"/>
</dbReference>
<feature type="domain" description="Ubiquitin-like protease family profile" evidence="5">
    <location>
        <begin position="70"/>
        <end position="233"/>
    </location>
</feature>
<evidence type="ECO:0000259" key="5">
    <source>
        <dbReference type="PROSITE" id="PS50600"/>
    </source>
</evidence>
<dbReference type="Pfam" id="PF02902">
    <property type="entry name" value="Peptidase_C48"/>
    <property type="match status" value="1"/>
</dbReference>
<dbReference type="GO" id="GO:0006508">
    <property type="term" value="P:proteolysis"/>
    <property type="evidence" value="ECO:0007669"/>
    <property type="project" value="UniProtKB-KW"/>
</dbReference>
<proteinExistence type="inferred from homology"/>
<protein>
    <submittedName>
        <fullName evidence="7">Ubiquitin-like protease family profile domain-containing protein</fullName>
    </submittedName>
</protein>
<dbReference type="Proteomes" id="UP000887574">
    <property type="component" value="Unplaced"/>
</dbReference>
<keyword evidence="2" id="KW-0645">Protease</keyword>
<dbReference type="InterPro" id="IPR003653">
    <property type="entry name" value="Peptidase_C48_C"/>
</dbReference>
<evidence type="ECO:0000256" key="2">
    <source>
        <dbReference type="ARBA" id="ARBA00022670"/>
    </source>
</evidence>
<dbReference type="InterPro" id="IPR038765">
    <property type="entry name" value="Papain-like_cys_pep_sf"/>
</dbReference>
<evidence type="ECO:0000256" key="3">
    <source>
        <dbReference type="ARBA" id="ARBA00022801"/>
    </source>
</evidence>
<organism evidence="6 7">
    <name type="scientific">Ditylenchus dipsaci</name>
    <dbReference type="NCBI Taxonomy" id="166011"/>
    <lineage>
        <taxon>Eukaryota</taxon>
        <taxon>Metazoa</taxon>
        <taxon>Ecdysozoa</taxon>
        <taxon>Nematoda</taxon>
        <taxon>Chromadorea</taxon>
        <taxon>Rhabditida</taxon>
        <taxon>Tylenchina</taxon>
        <taxon>Tylenchomorpha</taxon>
        <taxon>Sphaerularioidea</taxon>
        <taxon>Anguinidae</taxon>
        <taxon>Anguininae</taxon>
        <taxon>Ditylenchus</taxon>
    </lineage>
</organism>
<sequence>MDKPLEDVKFLPCFQETKQGQQFLLYDSRDAEPGQSVIFIFLSELGLRLLHPILLEDDPLEKVCMEKFRIALTQRDLQRFNPEQWLNDQAINFCMQLIVQRCQSNDSLPSIYVFESFFWIRLELKGPKAMLSWTTSVDVFDYEMLFLPVHTPGHWSLVMVDLENGKLLYFDSLHSDGTKHLNLLKDFLAEFAEERGYATVDPSHWLCLCPKDIPKQKNSFDCGVFVCNQHLLSTTPEYLHKSLKMTDKKLKIVFWSSDDSKSLPLEFNGMSHKILQEALSHRFIKQKLAPLKIDSVDQPQTLGEEEYDPRIEYLLQLSGIESNDQLLQMLNFLLGFLRSKTENASSSFHCSVVLLSKDFFDVDFCSAQMKLSTRNFSFNNIVDRAVPMIHRQVTIQDDRKKILARFFNQNVNCTILTDFEHDRRQMILRFPYSETQHREQGPAEVVDFTIALNVRYKTIRRILVNIKECPSSETAEKQYINLLTKHGDRYTAWDKRRRILADEINESPIFKVELFNLGTFTEAHNSPFSMYVESPLVNEYCKKRFDGNFKLMYMFEALLSRGAVVKDYLLTSEKSRDDFVDMTVKYFREDKAVALEVLERLLGKSMSVWMVSIL</sequence>
<dbReference type="PANTHER" id="PTHR46915">
    <property type="entry name" value="UBIQUITIN-LIKE PROTEASE 4-RELATED"/>
    <property type="match status" value="1"/>
</dbReference>
<dbReference type="SUPFAM" id="SSF54001">
    <property type="entry name" value="Cysteine proteinases"/>
    <property type="match status" value="1"/>
</dbReference>
<reference evidence="7" key="1">
    <citation type="submission" date="2022-11" db="UniProtKB">
        <authorList>
            <consortium name="WormBaseParasite"/>
        </authorList>
    </citation>
    <scope>IDENTIFICATION</scope>
</reference>
<dbReference type="PROSITE" id="PS50600">
    <property type="entry name" value="ULP_PROTEASE"/>
    <property type="match status" value="1"/>
</dbReference>
<accession>A0A915D0T6</accession>
<dbReference type="InterPro" id="IPR057493">
    <property type="entry name" value="PH_RdRP-assoc"/>
</dbReference>
<evidence type="ECO:0000256" key="1">
    <source>
        <dbReference type="ARBA" id="ARBA00005234"/>
    </source>
</evidence>
<keyword evidence="3" id="KW-0378">Hydrolase</keyword>
<evidence type="ECO:0000313" key="6">
    <source>
        <dbReference type="Proteomes" id="UP000887574"/>
    </source>
</evidence>
<evidence type="ECO:0000256" key="4">
    <source>
        <dbReference type="ARBA" id="ARBA00022807"/>
    </source>
</evidence>
<comment type="similarity">
    <text evidence="1">Belongs to the peptidase C48 family.</text>
</comment>
<keyword evidence="6" id="KW-1185">Reference proteome</keyword>
<dbReference type="Pfam" id="PF25359">
    <property type="entry name" value="PH_met_RdRP"/>
    <property type="match status" value="1"/>
</dbReference>
<name>A0A915D0T6_9BILA</name>
<dbReference type="AlphaFoldDB" id="A0A915D0T6"/>
<dbReference type="GO" id="GO:0008234">
    <property type="term" value="F:cysteine-type peptidase activity"/>
    <property type="evidence" value="ECO:0007669"/>
    <property type="project" value="UniProtKB-KW"/>
</dbReference>
<evidence type="ECO:0000313" key="7">
    <source>
        <dbReference type="WBParaSite" id="jg14183"/>
    </source>
</evidence>
<dbReference type="Gene3D" id="3.40.395.10">
    <property type="entry name" value="Adenoviral Proteinase, Chain A"/>
    <property type="match status" value="1"/>
</dbReference>